<protein>
    <submittedName>
        <fullName evidence="1">Uncharacterized protein</fullName>
    </submittedName>
</protein>
<evidence type="ECO:0000313" key="2">
    <source>
        <dbReference type="Proteomes" id="UP001204562"/>
    </source>
</evidence>
<comment type="caution">
    <text evidence="1">The sequence shown here is derived from an EMBL/GenBank/DDBJ whole genome shotgun (WGS) entry which is preliminary data.</text>
</comment>
<dbReference type="EMBL" id="JANFYS010000025">
    <property type="protein sequence ID" value="MCQ4771171.1"/>
    <property type="molecule type" value="Genomic_DNA"/>
</dbReference>
<dbReference type="Proteomes" id="UP001204562">
    <property type="component" value="Unassembled WGS sequence"/>
</dbReference>
<gene>
    <name evidence="1" type="ORF">NE579_11960</name>
</gene>
<name>A0AAW5JM63_9FIRM</name>
<reference evidence="1" key="1">
    <citation type="submission" date="2022-06" db="EMBL/GenBank/DDBJ databases">
        <title>Isolation of gut microbiota from human fecal samples.</title>
        <authorList>
            <person name="Pamer E.G."/>
            <person name="Barat B."/>
            <person name="Waligurski E."/>
            <person name="Medina S."/>
            <person name="Paddock L."/>
            <person name="Mostad J."/>
        </authorList>
    </citation>
    <scope>NUCLEOTIDE SEQUENCE</scope>
    <source>
        <strain evidence="1">DFI.9.91</strain>
    </source>
</reference>
<organism evidence="1 2">
    <name type="scientific">Intestinimonas massiliensis</name>
    <name type="common">ex Afouda et al. 2020</name>
    <dbReference type="NCBI Taxonomy" id="1673721"/>
    <lineage>
        <taxon>Bacteria</taxon>
        <taxon>Bacillati</taxon>
        <taxon>Bacillota</taxon>
        <taxon>Clostridia</taxon>
        <taxon>Eubacteriales</taxon>
        <taxon>Intestinimonas</taxon>
    </lineage>
</organism>
<dbReference type="AlphaFoldDB" id="A0AAW5JM63"/>
<sequence length="241" mass="27225">MEDGLRRSDVLSSYGLDGAAPFFLYCNAAQQTQLELYFDGKTGTGCGFRYDWDGQAEQPQIYGFGFHMVETSSEWDVWGNTEPYTVGSIMGTDGSEFVSHYQESMTYASNGKPERFQSTGVSEGIPPEQVPVDVLTITFAYREDDSLIHKQYHHNPLLFGTTYSNSDLFFDEAERLTFADCYITHGNLESYYIYSDDSPQPAYCLVLDCDLGLCLPTMISYSIEKEVPYGLSRISLHRSLF</sequence>
<proteinExistence type="predicted"/>
<evidence type="ECO:0000313" key="1">
    <source>
        <dbReference type="EMBL" id="MCQ4771171.1"/>
    </source>
</evidence>
<accession>A0AAW5JM63</accession>